<evidence type="ECO:0000313" key="3">
    <source>
        <dbReference type="Proteomes" id="UP000324897"/>
    </source>
</evidence>
<dbReference type="Proteomes" id="UP000324897">
    <property type="component" value="Unassembled WGS sequence"/>
</dbReference>
<feature type="non-terminal residue" evidence="2">
    <location>
        <position position="1"/>
    </location>
</feature>
<feature type="region of interest" description="Disordered" evidence="1">
    <location>
        <begin position="1"/>
        <end position="35"/>
    </location>
</feature>
<evidence type="ECO:0000256" key="1">
    <source>
        <dbReference type="SAM" id="MobiDB-lite"/>
    </source>
</evidence>
<evidence type="ECO:0000313" key="2">
    <source>
        <dbReference type="EMBL" id="TVU42078.1"/>
    </source>
</evidence>
<comment type="caution">
    <text evidence="2">The sequence shown here is derived from an EMBL/GenBank/DDBJ whole genome shotgun (WGS) entry which is preliminary data.</text>
</comment>
<organism evidence="2 3">
    <name type="scientific">Eragrostis curvula</name>
    <name type="common">weeping love grass</name>
    <dbReference type="NCBI Taxonomy" id="38414"/>
    <lineage>
        <taxon>Eukaryota</taxon>
        <taxon>Viridiplantae</taxon>
        <taxon>Streptophyta</taxon>
        <taxon>Embryophyta</taxon>
        <taxon>Tracheophyta</taxon>
        <taxon>Spermatophyta</taxon>
        <taxon>Magnoliopsida</taxon>
        <taxon>Liliopsida</taxon>
        <taxon>Poales</taxon>
        <taxon>Poaceae</taxon>
        <taxon>PACMAD clade</taxon>
        <taxon>Chloridoideae</taxon>
        <taxon>Eragrostideae</taxon>
        <taxon>Eragrostidinae</taxon>
        <taxon>Eragrostis</taxon>
    </lineage>
</organism>
<sequence>MDTEPRPRSRQIPQSDTTNREMASLGHNSDPNPIPSYCAAPCRSSRKLLAVRRRCKGFCLSKEAAASAEKYRGKQRVPRRPTCEANPKKKSRRSKWKIRAGEIDLEWKAVERDGVVEREGGKGLLQDDGRSLGRKEKRLPARTGINVFDSLIICSFITKTPGGRCQTAYHVYSKSQTTPSVLCKPNPQKRPSISNINLAGHPLTL</sequence>
<protein>
    <submittedName>
        <fullName evidence="2">Uncharacterized protein</fullName>
    </submittedName>
</protein>
<reference evidence="2 3" key="1">
    <citation type="journal article" date="2019" name="Sci. Rep.">
        <title>A high-quality genome of Eragrostis curvula grass provides insights into Poaceae evolution and supports new strategies to enhance forage quality.</title>
        <authorList>
            <person name="Carballo J."/>
            <person name="Santos B.A.C.M."/>
            <person name="Zappacosta D."/>
            <person name="Garbus I."/>
            <person name="Selva J.P."/>
            <person name="Gallo C.A."/>
            <person name="Diaz A."/>
            <person name="Albertini E."/>
            <person name="Caccamo M."/>
            <person name="Echenique V."/>
        </authorList>
    </citation>
    <scope>NUCLEOTIDE SEQUENCE [LARGE SCALE GENOMIC DNA]</scope>
    <source>
        <strain evidence="3">cv. Victoria</strain>
        <tissue evidence="2">Leaf</tissue>
    </source>
</reference>
<name>A0A5J9W1N4_9POAL</name>
<keyword evidence="3" id="KW-1185">Reference proteome</keyword>
<dbReference type="EMBL" id="RWGY01000005">
    <property type="protein sequence ID" value="TVU42078.1"/>
    <property type="molecule type" value="Genomic_DNA"/>
</dbReference>
<gene>
    <name evidence="2" type="ORF">EJB05_08464</name>
</gene>
<accession>A0A5J9W1N4</accession>
<proteinExistence type="predicted"/>
<feature type="region of interest" description="Disordered" evidence="1">
    <location>
        <begin position="69"/>
        <end position="94"/>
    </location>
</feature>
<dbReference type="AlphaFoldDB" id="A0A5J9W1N4"/>
<dbReference type="Gramene" id="TVU42078">
    <property type="protein sequence ID" value="TVU42078"/>
    <property type="gene ID" value="EJB05_08464"/>
</dbReference>
<feature type="compositionally biased region" description="Polar residues" evidence="1">
    <location>
        <begin position="11"/>
        <end position="31"/>
    </location>
</feature>